<evidence type="ECO:0000256" key="1">
    <source>
        <dbReference type="SAM" id="SignalP"/>
    </source>
</evidence>
<dbReference type="eggNOG" id="COG3678">
    <property type="taxonomic scope" value="Bacteria"/>
</dbReference>
<dbReference type="OrthoDB" id="5455778at2"/>
<keyword evidence="1" id="KW-0732">Signal</keyword>
<dbReference type="Proteomes" id="UP000006250">
    <property type="component" value="Unassembled WGS sequence"/>
</dbReference>
<accession>E1JSJ1</accession>
<dbReference type="InterPro" id="IPR025961">
    <property type="entry name" value="Metal_resist"/>
</dbReference>
<dbReference type="Pfam" id="PF13801">
    <property type="entry name" value="Metal_resist"/>
    <property type="match status" value="1"/>
</dbReference>
<feature type="chain" id="PRO_5003147919" evidence="1">
    <location>
        <begin position="23"/>
        <end position="162"/>
    </location>
</feature>
<name>E1JSJ1_SOLFR</name>
<keyword evidence="3" id="KW-1185">Reference proteome</keyword>
<protein>
    <submittedName>
        <fullName evidence="2">Uncharacterized protein</fullName>
    </submittedName>
</protein>
<feature type="signal peptide" evidence="1">
    <location>
        <begin position="1"/>
        <end position="22"/>
    </location>
</feature>
<dbReference type="GO" id="GO:0042597">
    <property type="term" value="C:periplasmic space"/>
    <property type="evidence" value="ECO:0007669"/>
    <property type="project" value="InterPro"/>
</dbReference>
<dbReference type="InterPro" id="IPR012899">
    <property type="entry name" value="LTXXQ"/>
</dbReference>
<organism evidence="2 3">
    <name type="scientific">Solidesulfovibrio fructosivorans JJ]</name>
    <dbReference type="NCBI Taxonomy" id="596151"/>
    <lineage>
        <taxon>Bacteria</taxon>
        <taxon>Pseudomonadati</taxon>
        <taxon>Thermodesulfobacteriota</taxon>
        <taxon>Desulfovibrionia</taxon>
        <taxon>Desulfovibrionales</taxon>
        <taxon>Desulfovibrionaceae</taxon>
        <taxon>Solidesulfovibrio</taxon>
    </lineage>
</organism>
<sequence length="162" mass="17355" precursor="true">MRKVCYAILTLVILAGSAYAVAAGPGPGGPGPAGLLGRLLSLNLSDAQKHEVAVILKQNRSAFEAAGRAMHEAFDTMRKIMRTDPGNEQSIRQASRKIAAAGEELAVLRGKVTARVLAVLTPEQRKHWDEGEMSPPPNARGAFHADRELVDDWINTHAGPTN</sequence>
<dbReference type="STRING" id="596151.DesfrDRAFT_0782"/>
<dbReference type="AlphaFoldDB" id="E1JSJ1"/>
<reference evidence="2 3" key="1">
    <citation type="submission" date="2010-08" db="EMBL/GenBank/DDBJ databases">
        <title>The draft genome of Desulfovibrio fructosovorans JJ.</title>
        <authorList>
            <consortium name="US DOE Joint Genome Institute (JGI-PGF)"/>
            <person name="Lucas S."/>
            <person name="Copeland A."/>
            <person name="Lapidus A."/>
            <person name="Cheng J.-F."/>
            <person name="Bruce D."/>
            <person name="Goodwin L."/>
            <person name="Pitluck S."/>
            <person name="Land M.L."/>
            <person name="Hauser L."/>
            <person name="Chang Y.-J."/>
            <person name="Jeffries C."/>
            <person name="Wall J.D."/>
            <person name="Stahl D.A."/>
            <person name="Arkin A.P."/>
            <person name="Dehal P."/>
            <person name="Stolyar S.M."/>
            <person name="Hazen T.C."/>
            <person name="Woyke T.J."/>
        </authorList>
    </citation>
    <scope>NUCLEOTIDE SEQUENCE [LARGE SCALE GENOMIC DNA]</scope>
    <source>
        <strain evidence="2 3">JJ</strain>
    </source>
</reference>
<gene>
    <name evidence="2" type="ORF">DesfrDRAFT_0782</name>
</gene>
<dbReference type="Gene3D" id="1.20.120.1490">
    <property type="match status" value="1"/>
</dbReference>
<evidence type="ECO:0000313" key="3">
    <source>
        <dbReference type="Proteomes" id="UP000006250"/>
    </source>
</evidence>
<dbReference type="RefSeq" id="WP_005991285.1">
    <property type="nucleotide sequence ID" value="NZ_AECZ01000003.1"/>
</dbReference>
<dbReference type="EMBL" id="AECZ01000003">
    <property type="protein sequence ID" value="EFL52676.1"/>
    <property type="molecule type" value="Genomic_DNA"/>
</dbReference>
<dbReference type="CDD" id="cd09916">
    <property type="entry name" value="CpxP_like"/>
    <property type="match status" value="1"/>
</dbReference>
<evidence type="ECO:0000313" key="2">
    <source>
        <dbReference type="EMBL" id="EFL52676.1"/>
    </source>
</evidence>
<proteinExistence type="predicted"/>
<comment type="caution">
    <text evidence="2">The sequence shown here is derived from an EMBL/GenBank/DDBJ whole genome shotgun (WGS) entry which is preliminary data.</text>
</comment>